<dbReference type="FunCoup" id="D8LP30">
    <property type="interactions" value="11"/>
</dbReference>
<keyword evidence="3" id="KW-1185">Reference proteome</keyword>
<keyword evidence="1" id="KW-0560">Oxidoreductase</keyword>
<dbReference type="InterPro" id="IPR002347">
    <property type="entry name" value="SDR_fam"/>
</dbReference>
<organism evidence="2 3">
    <name type="scientific">Ectocarpus siliculosus</name>
    <name type="common">Brown alga</name>
    <name type="synonym">Conferva siliculosa</name>
    <dbReference type="NCBI Taxonomy" id="2880"/>
    <lineage>
        <taxon>Eukaryota</taxon>
        <taxon>Sar</taxon>
        <taxon>Stramenopiles</taxon>
        <taxon>Ochrophyta</taxon>
        <taxon>PX clade</taxon>
        <taxon>Phaeophyceae</taxon>
        <taxon>Ectocarpales</taxon>
        <taxon>Ectocarpaceae</taxon>
        <taxon>Ectocarpus</taxon>
    </lineage>
</organism>
<dbReference type="PANTHER" id="PTHR43157:SF31">
    <property type="entry name" value="PHOSPHATIDYLINOSITOL-GLYCAN BIOSYNTHESIS CLASS F PROTEIN"/>
    <property type="match status" value="1"/>
</dbReference>
<dbReference type="Gene3D" id="3.40.50.720">
    <property type="entry name" value="NAD(P)-binding Rossmann-like Domain"/>
    <property type="match status" value="1"/>
</dbReference>
<dbReference type="EMBL" id="FN648730">
    <property type="protein sequence ID" value="CBN80301.1"/>
    <property type="molecule type" value="Genomic_DNA"/>
</dbReference>
<dbReference type="STRING" id="2880.D8LP30"/>
<dbReference type="InterPro" id="IPR036291">
    <property type="entry name" value="NAD(P)-bd_dom_sf"/>
</dbReference>
<dbReference type="SUPFAM" id="SSF51735">
    <property type="entry name" value="NAD(P)-binding Rossmann-fold domains"/>
    <property type="match status" value="1"/>
</dbReference>
<dbReference type="InParanoid" id="D8LP30"/>
<dbReference type="Proteomes" id="UP000002630">
    <property type="component" value="Linkage Group LG16"/>
</dbReference>
<gene>
    <name evidence="2" type="ORF">Esi_0052_0052</name>
</gene>
<evidence type="ECO:0000313" key="3">
    <source>
        <dbReference type="Proteomes" id="UP000002630"/>
    </source>
</evidence>
<accession>D8LP30</accession>
<proteinExistence type="predicted"/>
<dbReference type="Pfam" id="PF00106">
    <property type="entry name" value="adh_short"/>
    <property type="match status" value="1"/>
</dbReference>
<dbReference type="AlphaFoldDB" id="D8LP30"/>
<reference evidence="2 3" key="1">
    <citation type="journal article" date="2010" name="Nature">
        <title>The Ectocarpus genome and the independent evolution of multicellularity in brown algae.</title>
        <authorList>
            <person name="Cock J.M."/>
            <person name="Sterck L."/>
            <person name="Rouze P."/>
            <person name="Scornet D."/>
            <person name="Allen A.E."/>
            <person name="Amoutzias G."/>
            <person name="Anthouard V."/>
            <person name="Artiguenave F."/>
            <person name="Aury J.M."/>
            <person name="Badger J.H."/>
            <person name="Beszteri B."/>
            <person name="Billiau K."/>
            <person name="Bonnet E."/>
            <person name="Bothwell J.H."/>
            <person name="Bowler C."/>
            <person name="Boyen C."/>
            <person name="Brownlee C."/>
            <person name="Carrano C.J."/>
            <person name="Charrier B."/>
            <person name="Cho G.Y."/>
            <person name="Coelho S.M."/>
            <person name="Collen J."/>
            <person name="Corre E."/>
            <person name="Da Silva C."/>
            <person name="Delage L."/>
            <person name="Delaroque N."/>
            <person name="Dittami S.M."/>
            <person name="Doulbeau S."/>
            <person name="Elias M."/>
            <person name="Farnham G."/>
            <person name="Gachon C.M."/>
            <person name="Gschloessl B."/>
            <person name="Heesch S."/>
            <person name="Jabbari K."/>
            <person name="Jubin C."/>
            <person name="Kawai H."/>
            <person name="Kimura K."/>
            <person name="Kloareg B."/>
            <person name="Kupper F.C."/>
            <person name="Lang D."/>
            <person name="Le Bail A."/>
            <person name="Leblanc C."/>
            <person name="Lerouge P."/>
            <person name="Lohr M."/>
            <person name="Lopez P.J."/>
            <person name="Martens C."/>
            <person name="Maumus F."/>
            <person name="Michel G."/>
            <person name="Miranda-Saavedra D."/>
            <person name="Morales J."/>
            <person name="Moreau H."/>
            <person name="Motomura T."/>
            <person name="Nagasato C."/>
            <person name="Napoli C.A."/>
            <person name="Nelson D.R."/>
            <person name="Nyvall-Collen P."/>
            <person name="Peters A.F."/>
            <person name="Pommier C."/>
            <person name="Potin P."/>
            <person name="Poulain J."/>
            <person name="Quesneville H."/>
            <person name="Read B."/>
            <person name="Rensing S.A."/>
            <person name="Ritter A."/>
            <person name="Rousvoal S."/>
            <person name="Samanta M."/>
            <person name="Samson G."/>
            <person name="Schroeder D.C."/>
            <person name="Segurens B."/>
            <person name="Strittmatter M."/>
            <person name="Tonon T."/>
            <person name="Tregear J.W."/>
            <person name="Valentin K."/>
            <person name="von Dassow P."/>
            <person name="Yamagishi T."/>
            <person name="Van de Peer Y."/>
            <person name="Wincker P."/>
        </authorList>
    </citation>
    <scope>NUCLEOTIDE SEQUENCE [LARGE SCALE GENOMIC DNA]</scope>
    <source>
        <strain evidence="3">Ec32 / CCAP1310/4</strain>
    </source>
</reference>
<dbReference type="GO" id="GO:0016491">
    <property type="term" value="F:oxidoreductase activity"/>
    <property type="evidence" value="ECO:0007669"/>
    <property type="project" value="UniProtKB-KW"/>
</dbReference>
<name>D8LP30_ECTSI</name>
<evidence type="ECO:0000313" key="2">
    <source>
        <dbReference type="EMBL" id="CBN80301.1"/>
    </source>
</evidence>
<dbReference type="OrthoDB" id="60138at2759"/>
<dbReference type="PRINTS" id="PR00081">
    <property type="entry name" value="GDHRDH"/>
</dbReference>
<dbReference type="PANTHER" id="PTHR43157">
    <property type="entry name" value="PHOSPHATIDYLINOSITOL-GLYCAN BIOSYNTHESIS CLASS F PROTEIN-RELATED"/>
    <property type="match status" value="1"/>
</dbReference>
<protein>
    <submittedName>
        <fullName evidence="2">Uncharacterized protein</fullName>
    </submittedName>
</protein>
<evidence type="ECO:0000256" key="1">
    <source>
        <dbReference type="ARBA" id="ARBA00023002"/>
    </source>
</evidence>
<dbReference type="EMBL" id="FN649741">
    <property type="protein sequence ID" value="CBN80301.1"/>
    <property type="molecule type" value="Genomic_DNA"/>
</dbReference>
<sequence length="486" mass="52996">MLLGSNLFQPPKGFLGFALVECGAARSTGCASRLIEDERCRVQALQQCDHERFCLPPWAHLRVLENAIVKAVEAGAEGLTSSGSCARLASGRGQECLRLLTSYAQQHLQDGEWRRILRLAIVKGDEGPICAILQVCPKLLLQSRSAGMGWFGDSKATRKAKSLRQDLRGKHFIVTGANTGLGYVTARELAKMGAKVTLACRSAERGQQAIDKMKAEALEKPVKEGVDLLDGLTEVDVRLEVLDLGSLQSVVAFAQRFKASGTKVDVLVNNAGIFGVPNRRETADGLEMQIGVNHFGGHLLTRLMEPSMNDGGRVLFLSSLAHSRPPGMPKTTWDWDNVNFDKPKTYDRLSAYCRSKLANIWDAKEFAKRLAARSINTYAVQPGLVKTEIHRGIGGGKLMMPIVNAGYVALGWVWLKGPLDGALTTVRCAVDPSLAGPELSGKYWGNMKEETPSELALDPANPPRLWEVTESVLEEKLGKRVDDVVP</sequence>
<dbReference type="eggNOG" id="KOG1208">
    <property type="taxonomic scope" value="Eukaryota"/>
</dbReference>